<evidence type="ECO:0000313" key="4">
    <source>
        <dbReference type="EMBL" id="RVW77367.1"/>
    </source>
</evidence>
<dbReference type="PANTHER" id="PTHR47447">
    <property type="entry name" value="OS03G0856100 PROTEIN"/>
    <property type="match status" value="1"/>
</dbReference>
<dbReference type="PROSITE" id="PS51375">
    <property type="entry name" value="PPR"/>
    <property type="match status" value="4"/>
</dbReference>
<dbReference type="Pfam" id="PF13041">
    <property type="entry name" value="PPR_2"/>
    <property type="match status" value="1"/>
</dbReference>
<feature type="repeat" description="PPR" evidence="3">
    <location>
        <begin position="395"/>
        <end position="429"/>
    </location>
</feature>
<dbReference type="NCBIfam" id="TIGR00756">
    <property type="entry name" value="PPR"/>
    <property type="match status" value="2"/>
</dbReference>
<sequence>MLLLMNSSNGCEALIVNAFQKNPKWVPLIASMSSISSANRIQAVPEIDQTKTPPNDNEFEPKFQFLRNRLMPDDLIRVLDTTHDLNSAIKLGMGGKIEDMEAFCSEMVREKCPGGEETLIALISSFVKHRRLSEAIRVLRRDFREILLVYKEIVKAGIVPNVDTLNYLIEALFELNWIDLALDQYRRMSKKGCSPNSKTFDILISGLIARNLVEKSVVVLGEMIELECEADLSFYTSVIPLFCSVHQVEEGMMLFWRMRASKLVPDLLIYRVLIQCLSESLWLDDAINLLEEMIGCGLTPEDDNDCSSFTPDSATYSALVIGNCKLSKCKDGLELFHQMERIQEAAEVFCYMSSNRCALKSSSLDMLMKGICVTGKVDEAIRLLVLACYSGCILDVEAYCILVQSMCALSRTEDIARFFNLMVSEGLVPDSETVATLLSCLTKHSQLHTILTAIGKLASDGWVPDASTHGLLIGSVVSEVPHKEAVEYENSCMQDKIGNILAEGLRET</sequence>
<dbReference type="InterPro" id="IPR002885">
    <property type="entry name" value="PPR_rpt"/>
</dbReference>
<accession>A0A438GYY4</accession>
<feature type="repeat" description="PPR" evidence="3">
    <location>
        <begin position="231"/>
        <end position="265"/>
    </location>
</feature>
<keyword evidence="2" id="KW-0677">Repeat</keyword>
<protein>
    <submittedName>
        <fullName evidence="4">Pentatricopeptide repeat-containing protein</fullName>
    </submittedName>
</protein>
<dbReference type="EMBL" id="QGNW01000314">
    <property type="protein sequence ID" value="RVW77367.1"/>
    <property type="molecule type" value="Genomic_DNA"/>
</dbReference>
<organism evidence="4 5">
    <name type="scientific">Vitis vinifera</name>
    <name type="common">Grape</name>
    <dbReference type="NCBI Taxonomy" id="29760"/>
    <lineage>
        <taxon>Eukaryota</taxon>
        <taxon>Viridiplantae</taxon>
        <taxon>Streptophyta</taxon>
        <taxon>Embryophyta</taxon>
        <taxon>Tracheophyta</taxon>
        <taxon>Spermatophyta</taxon>
        <taxon>Magnoliopsida</taxon>
        <taxon>eudicotyledons</taxon>
        <taxon>Gunneridae</taxon>
        <taxon>Pentapetalae</taxon>
        <taxon>rosids</taxon>
        <taxon>Vitales</taxon>
        <taxon>Vitaceae</taxon>
        <taxon>Viteae</taxon>
        <taxon>Vitis</taxon>
    </lineage>
</organism>
<dbReference type="Pfam" id="PF01535">
    <property type="entry name" value="PPR"/>
    <property type="match status" value="3"/>
</dbReference>
<comment type="similarity">
    <text evidence="1">Belongs to the PPR family. P subfamily.</text>
</comment>
<comment type="caution">
    <text evidence="4">The sequence shown here is derived from an EMBL/GenBank/DDBJ whole genome shotgun (WGS) entry which is preliminary data.</text>
</comment>
<dbReference type="PANTHER" id="PTHR47447:SF28">
    <property type="entry name" value="PENTACOTRIPEPTIDE-REPEAT REGION OF PRORP DOMAIN-CONTAINING PROTEIN"/>
    <property type="match status" value="1"/>
</dbReference>
<evidence type="ECO:0000256" key="3">
    <source>
        <dbReference type="PROSITE-ProRule" id="PRU00708"/>
    </source>
</evidence>
<evidence type="ECO:0000256" key="1">
    <source>
        <dbReference type="ARBA" id="ARBA00007626"/>
    </source>
</evidence>
<dbReference type="Gene3D" id="1.25.40.10">
    <property type="entry name" value="Tetratricopeptide repeat domain"/>
    <property type="match status" value="3"/>
</dbReference>
<dbReference type="AlphaFoldDB" id="A0A438GYY4"/>
<proteinExistence type="inferred from homology"/>
<evidence type="ECO:0000256" key="2">
    <source>
        <dbReference type="ARBA" id="ARBA00022737"/>
    </source>
</evidence>
<dbReference type="InterPro" id="IPR011990">
    <property type="entry name" value="TPR-like_helical_dom_sf"/>
</dbReference>
<feature type="repeat" description="PPR" evidence="3">
    <location>
        <begin position="161"/>
        <end position="195"/>
    </location>
</feature>
<evidence type="ECO:0000313" key="5">
    <source>
        <dbReference type="Proteomes" id="UP000288805"/>
    </source>
</evidence>
<dbReference type="Proteomes" id="UP000288805">
    <property type="component" value="Unassembled WGS sequence"/>
</dbReference>
<name>A0A438GYY4_VITVI</name>
<reference evidence="4 5" key="1">
    <citation type="journal article" date="2018" name="PLoS Genet.">
        <title>Population sequencing reveals clonal diversity and ancestral inbreeding in the grapevine cultivar Chardonnay.</title>
        <authorList>
            <person name="Roach M.J."/>
            <person name="Johnson D.L."/>
            <person name="Bohlmann J."/>
            <person name="van Vuuren H.J."/>
            <person name="Jones S.J."/>
            <person name="Pretorius I.S."/>
            <person name="Schmidt S.A."/>
            <person name="Borneman A.R."/>
        </authorList>
    </citation>
    <scope>NUCLEOTIDE SEQUENCE [LARGE SCALE GENOMIC DNA]</scope>
    <source>
        <strain evidence="5">cv. Chardonnay</strain>
        <tissue evidence="4">Leaf</tissue>
    </source>
</reference>
<gene>
    <name evidence="4" type="primary">VvCHDp000191_0</name>
    <name evidence="4" type="ORF">CK203_043702</name>
</gene>
<feature type="repeat" description="PPR" evidence="3">
    <location>
        <begin position="266"/>
        <end position="300"/>
    </location>
</feature>